<evidence type="ECO:0000256" key="5">
    <source>
        <dbReference type="ARBA" id="ARBA00022679"/>
    </source>
</evidence>
<dbReference type="InterPro" id="IPR013792">
    <property type="entry name" value="RNA3'P_cycl/enolpyr_Trfase_a/b"/>
</dbReference>
<name>A0A1H2E6X2_9PSED</name>
<evidence type="ECO:0000256" key="4">
    <source>
        <dbReference type="ARBA" id="ARBA00022618"/>
    </source>
</evidence>
<dbReference type="Proteomes" id="UP000243232">
    <property type="component" value="Chromosome I"/>
</dbReference>
<keyword evidence="16" id="KW-1185">Reference proteome</keyword>
<evidence type="ECO:0000256" key="11">
    <source>
        <dbReference type="ARBA" id="ARBA00038367"/>
    </source>
</evidence>
<dbReference type="SUPFAM" id="SSF55205">
    <property type="entry name" value="EPT/RTPC-like"/>
    <property type="match status" value="1"/>
</dbReference>
<comment type="catalytic activity">
    <reaction evidence="12 13">
        <text>phosphoenolpyruvate + UDP-N-acetyl-alpha-D-glucosamine = UDP-N-acetyl-3-O-(1-carboxyvinyl)-alpha-D-glucosamine + phosphate</text>
        <dbReference type="Rhea" id="RHEA:18681"/>
        <dbReference type="ChEBI" id="CHEBI:43474"/>
        <dbReference type="ChEBI" id="CHEBI:57705"/>
        <dbReference type="ChEBI" id="CHEBI:58702"/>
        <dbReference type="ChEBI" id="CHEBI:68483"/>
        <dbReference type="EC" id="2.5.1.7"/>
    </reaction>
</comment>
<evidence type="ECO:0000313" key="16">
    <source>
        <dbReference type="Proteomes" id="UP000243232"/>
    </source>
</evidence>
<evidence type="ECO:0000256" key="10">
    <source>
        <dbReference type="ARBA" id="ARBA00023317"/>
    </source>
</evidence>
<dbReference type="GO" id="GO:0005737">
    <property type="term" value="C:cytoplasm"/>
    <property type="evidence" value="ECO:0007669"/>
    <property type="project" value="UniProtKB-SubCell"/>
</dbReference>
<dbReference type="HAMAP" id="MF_00111">
    <property type="entry name" value="MurA"/>
    <property type="match status" value="1"/>
</dbReference>
<feature type="binding site" evidence="13">
    <location>
        <position position="330"/>
    </location>
    <ligand>
        <name>UDP-N-acetyl-alpha-D-glucosamine</name>
        <dbReference type="ChEBI" id="CHEBI:57705"/>
    </ligand>
</feature>
<dbReference type="GO" id="GO:0009252">
    <property type="term" value="P:peptidoglycan biosynthetic process"/>
    <property type="evidence" value="ECO:0007669"/>
    <property type="project" value="UniProtKB-UniRule"/>
</dbReference>
<keyword evidence="5 13" id="KW-0808">Transferase</keyword>
<dbReference type="InterPro" id="IPR050068">
    <property type="entry name" value="MurA_subfamily"/>
</dbReference>
<evidence type="ECO:0000256" key="6">
    <source>
        <dbReference type="ARBA" id="ARBA00022960"/>
    </source>
</evidence>
<feature type="active site" description="Proton donor" evidence="13">
    <location>
        <position position="117"/>
    </location>
</feature>
<keyword evidence="10 13" id="KW-0670">Pyruvate</keyword>
<dbReference type="GO" id="GO:0051301">
    <property type="term" value="P:cell division"/>
    <property type="evidence" value="ECO:0007669"/>
    <property type="project" value="UniProtKB-KW"/>
</dbReference>
<keyword evidence="8 13" id="KW-0131">Cell cycle</keyword>
<comment type="pathway">
    <text evidence="2 13">Cell wall biogenesis; peptidoglycan biosynthesis.</text>
</comment>
<reference evidence="16" key="1">
    <citation type="submission" date="2016-10" db="EMBL/GenBank/DDBJ databases">
        <authorList>
            <person name="Varghese N."/>
            <person name="Submissions S."/>
        </authorList>
    </citation>
    <scope>NUCLEOTIDE SEQUENCE [LARGE SCALE GENOMIC DNA]</scope>
    <source>
        <strain evidence="16">DSM 17875</strain>
    </source>
</reference>
<feature type="binding site" evidence="13">
    <location>
        <position position="93"/>
    </location>
    <ligand>
        <name>UDP-N-acetyl-alpha-D-glucosamine</name>
        <dbReference type="ChEBI" id="CHEBI:57705"/>
    </ligand>
</feature>
<feature type="modified residue" description="2-(S-cysteinyl)pyruvic acid O-phosphothioketal" evidence="13">
    <location>
        <position position="117"/>
    </location>
</feature>
<comment type="function">
    <text evidence="13">Cell wall formation. Adds enolpyruvyl to UDP-N-acetylglucosamine.</text>
</comment>
<dbReference type="GO" id="GO:0008360">
    <property type="term" value="P:regulation of cell shape"/>
    <property type="evidence" value="ECO:0007669"/>
    <property type="project" value="UniProtKB-KW"/>
</dbReference>
<dbReference type="PANTHER" id="PTHR43783">
    <property type="entry name" value="UDP-N-ACETYLGLUCOSAMINE 1-CARBOXYVINYLTRANSFERASE"/>
    <property type="match status" value="1"/>
</dbReference>
<dbReference type="GO" id="GO:0008760">
    <property type="term" value="F:UDP-N-acetylglucosamine 1-carboxyvinyltransferase activity"/>
    <property type="evidence" value="ECO:0007669"/>
    <property type="project" value="UniProtKB-UniRule"/>
</dbReference>
<dbReference type="Pfam" id="PF00275">
    <property type="entry name" value="EPSP_synthase"/>
    <property type="match status" value="1"/>
</dbReference>
<evidence type="ECO:0000256" key="3">
    <source>
        <dbReference type="ARBA" id="ARBA00022490"/>
    </source>
</evidence>
<feature type="domain" description="Enolpyruvate transferase" evidence="14">
    <location>
        <begin position="7"/>
        <end position="409"/>
    </location>
</feature>
<dbReference type="EMBL" id="LT629785">
    <property type="protein sequence ID" value="SDT90438.1"/>
    <property type="molecule type" value="Genomic_DNA"/>
</dbReference>
<dbReference type="GO" id="GO:0071555">
    <property type="term" value="P:cell wall organization"/>
    <property type="evidence" value="ECO:0007669"/>
    <property type="project" value="UniProtKB-KW"/>
</dbReference>
<dbReference type="FunFam" id="3.65.10.10:FF:000002">
    <property type="entry name" value="UDP-N-acetylglucosamine 1-carboxyvinyltransferase"/>
    <property type="match status" value="1"/>
</dbReference>
<feature type="binding site" evidence="13">
    <location>
        <position position="308"/>
    </location>
    <ligand>
        <name>UDP-N-acetyl-alpha-D-glucosamine</name>
        <dbReference type="ChEBI" id="CHEBI:57705"/>
    </ligand>
</feature>
<dbReference type="InterPro" id="IPR001986">
    <property type="entry name" value="Enolpyruvate_Tfrase_dom"/>
</dbReference>
<evidence type="ECO:0000256" key="2">
    <source>
        <dbReference type="ARBA" id="ARBA00004752"/>
    </source>
</evidence>
<organism evidence="15 16">
    <name type="scientific">Pseudomonas pohangensis</name>
    <dbReference type="NCBI Taxonomy" id="364197"/>
    <lineage>
        <taxon>Bacteria</taxon>
        <taxon>Pseudomonadati</taxon>
        <taxon>Pseudomonadota</taxon>
        <taxon>Gammaproteobacteria</taxon>
        <taxon>Pseudomonadales</taxon>
        <taxon>Pseudomonadaceae</taxon>
        <taxon>Pseudomonas</taxon>
    </lineage>
</organism>
<keyword evidence="3 13" id="KW-0963">Cytoplasm</keyword>
<dbReference type="NCBIfam" id="TIGR01072">
    <property type="entry name" value="murA"/>
    <property type="match status" value="1"/>
</dbReference>
<dbReference type="GO" id="GO:0019277">
    <property type="term" value="P:UDP-N-acetylgalactosamine biosynthetic process"/>
    <property type="evidence" value="ECO:0007669"/>
    <property type="project" value="InterPro"/>
</dbReference>
<comment type="caution">
    <text evidence="13">Lacks conserved residue(s) required for the propagation of feature annotation.</text>
</comment>
<dbReference type="NCBIfam" id="NF006873">
    <property type="entry name" value="PRK09369.1"/>
    <property type="match status" value="1"/>
</dbReference>
<keyword evidence="6 13" id="KW-0133">Cell shape</keyword>
<evidence type="ECO:0000256" key="12">
    <source>
        <dbReference type="ARBA" id="ARBA00047527"/>
    </source>
</evidence>
<dbReference type="Gene3D" id="3.65.10.10">
    <property type="entry name" value="Enolpyruvate transferase domain"/>
    <property type="match status" value="2"/>
</dbReference>
<feature type="binding site" evidence="13">
    <location>
        <begin position="22"/>
        <end position="23"/>
    </location>
    <ligand>
        <name>phosphoenolpyruvate</name>
        <dbReference type="ChEBI" id="CHEBI:58702"/>
    </ligand>
</feature>
<evidence type="ECO:0000313" key="15">
    <source>
        <dbReference type="EMBL" id="SDT90438.1"/>
    </source>
</evidence>
<proteinExistence type="inferred from homology"/>
<evidence type="ECO:0000256" key="13">
    <source>
        <dbReference type="HAMAP-Rule" id="MF_00111"/>
    </source>
</evidence>
<evidence type="ECO:0000256" key="7">
    <source>
        <dbReference type="ARBA" id="ARBA00022984"/>
    </source>
</evidence>
<evidence type="ECO:0000259" key="14">
    <source>
        <dbReference type="Pfam" id="PF00275"/>
    </source>
</evidence>
<dbReference type="STRING" id="364197.SAMN05216296_0426"/>
<dbReference type="CDD" id="cd01555">
    <property type="entry name" value="UdpNAET"/>
    <property type="match status" value="1"/>
</dbReference>
<sequence length="421" mass="44773">MDKLIITGGVPLKGEIRISGAKNAALPILAATLLVDRPVTVCNLPHLHDITTMIELFGRMGVEPVIDEKLSVEVDASTIKTLVAPYDLVKTMRASILVLGPLVARFGEAEVALPGGCAIGSRPVDLHIRGLEAMGAEITVEEGYIKARAPEGGLRGAHFFFDVISVTGTENIMMAAALAKGRSVLENAAREPEVVDLANFINSMGGKVSGAGTDTIVIDGVERLGGGRYSVMPDRIETGTYLVAAAATGGHVKLKDTDPAILEAVLSKLQEAGAEITTGKDWIELDMKGKRPKAVNLRTAPYPAFPTDMQAQFVALNAIAEGTGTVIETVFENRFMHVYEMNRMGSQILVEGNTAVVTGVPRLKAAPVMATDLRASASLVIAGLVADGDTLIDRIYHIDRGYECIEEKLQLLGARIRRVPG</sequence>
<evidence type="ECO:0000256" key="9">
    <source>
        <dbReference type="ARBA" id="ARBA00023316"/>
    </source>
</evidence>
<gene>
    <name evidence="13" type="primary">murA</name>
    <name evidence="15" type="ORF">SAMN05216296_0426</name>
</gene>
<comment type="subcellular location">
    <subcellularLocation>
        <location evidence="1 13">Cytoplasm</location>
    </subcellularLocation>
</comment>
<dbReference type="InterPro" id="IPR005750">
    <property type="entry name" value="UDP_GlcNAc_COvinyl_MurA"/>
</dbReference>
<dbReference type="AlphaFoldDB" id="A0A1H2E6X2"/>
<dbReference type="InterPro" id="IPR036968">
    <property type="entry name" value="Enolpyruvate_Tfrase_sf"/>
</dbReference>
<dbReference type="EC" id="2.5.1.7" evidence="13"/>
<dbReference type="UniPathway" id="UPA00219"/>
<evidence type="ECO:0000256" key="1">
    <source>
        <dbReference type="ARBA" id="ARBA00004496"/>
    </source>
</evidence>
<evidence type="ECO:0000256" key="8">
    <source>
        <dbReference type="ARBA" id="ARBA00023306"/>
    </source>
</evidence>
<keyword evidence="9 13" id="KW-0961">Cell wall biogenesis/degradation</keyword>
<dbReference type="RefSeq" id="WP_090192863.1">
    <property type="nucleotide sequence ID" value="NZ_LT629785.1"/>
</dbReference>
<feature type="binding site" evidence="13">
    <location>
        <begin position="122"/>
        <end position="126"/>
    </location>
    <ligand>
        <name>UDP-N-acetyl-alpha-D-glucosamine</name>
        <dbReference type="ChEBI" id="CHEBI:57705"/>
    </ligand>
</feature>
<protein>
    <recommendedName>
        <fullName evidence="13">UDP-N-acetylglucosamine 1-carboxyvinyltransferase</fullName>
        <ecNumber evidence="13">2.5.1.7</ecNumber>
    </recommendedName>
    <alternativeName>
        <fullName evidence="13">Enoylpyruvate transferase</fullName>
    </alternativeName>
    <alternativeName>
        <fullName evidence="13">UDP-N-acetylglucosamine enolpyruvyl transferase</fullName>
        <shortName evidence="13">EPT</shortName>
    </alternativeName>
</protein>
<dbReference type="OrthoDB" id="9803760at2"/>
<dbReference type="PANTHER" id="PTHR43783:SF1">
    <property type="entry name" value="UDP-N-ACETYLGLUCOSAMINE 1-CARBOXYVINYLTRANSFERASE"/>
    <property type="match status" value="1"/>
</dbReference>
<keyword evidence="4 13" id="KW-0132">Cell division</keyword>
<comment type="similarity">
    <text evidence="11 13">Belongs to the EPSP synthase family. MurA subfamily.</text>
</comment>
<keyword evidence="7 13" id="KW-0573">Peptidoglycan synthesis</keyword>
<accession>A0A1H2E6X2</accession>